<proteinExistence type="predicted"/>
<sequence>MSGFPHTRRPRANDGPDKCQAAISKLRLAGQVAPILAQVALVALMGAQGRWMYAALFAPSLLASLAAGLSTYLGERQERQSPRSAHRTVSSNEPWSAGITNDLNPCFETLSPPRLERILPGHEARDSGGALWQGVVRRWLLAGERTDLTESLCEAVIGVCPDGDFRLNLPKQGPHALVAGTTGSGKSVFLQAWCLSLACALPPNQLNFVFLDFKGGSAFNQLSRLPHTAGSVSDLDLDHAVRAIEGIERELKRREHLIAAEGGTGASDLRQPPPRLVVVIDEFQALRQQLPNYMDHLVQLASLGRSLGMNLIACTQNPMGQVSAHMKSNMNLNISLRVREPLQSKELLGADCAARISPNLPGAGFWSDGDRLEPFRCSPCADVGLVVDHVRLAAAFAGLNPAKALFTTPLPQQLPAHARGKYGPRVRDRCPLLPIGLTDDGVMTSPCLLPIEGNIAVIGGAGRGKTTCLKTILSQLEALAGHDLGRGPLQLTWTQPRSQGFVSRRIRANPSAPESWASPCQVPGSGPVMRANGQQRQADRCQPPRAPHALWLIDGADKLMDPLNQEPLARRLQAALEDSRVDVLLSLESPRPLRKPELFPVRILFPSGDRGTDLMAGIPTSLLARLGSKASATPGRAVLVGRGQARALQCMPCGKSPPKP</sequence>
<feature type="compositionally biased region" description="Polar residues" evidence="4">
    <location>
        <begin position="87"/>
        <end position="96"/>
    </location>
</feature>
<feature type="binding site" evidence="3">
    <location>
        <begin position="180"/>
        <end position="187"/>
    </location>
    <ligand>
        <name>ATP</name>
        <dbReference type="ChEBI" id="CHEBI:30616"/>
    </ligand>
</feature>
<protein>
    <submittedName>
        <fullName evidence="6">DNA segregation ATPase protein</fullName>
    </submittedName>
</protein>
<accession>A0A086Z023</accession>
<dbReference type="PROSITE" id="PS50901">
    <property type="entry name" value="FTSK"/>
    <property type="match status" value="1"/>
</dbReference>
<dbReference type="InterPro" id="IPR002543">
    <property type="entry name" value="FtsK_dom"/>
</dbReference>
<dbReference type="PANTHER" id="PTHR22683">
    <property type="entry name" value="SPORULATION PROTEIN RELATED"/>
    <property type="match status" value="1"/>
</dbReference>
<name>A0A086Z023_9BIFI</name>
<evidence type="ECO:0000256" key="2">
    <source>
        <dbReference type="ARBA" id="ARBA00022840"/>
    </source>
</evidence>
<dbReference type="GO" id="GO:0003677">
    <property type="term" value="F:DNA binding"/>
    <property type="evidence" value="ECO:0007669"/>
    <property type="project" value="InterPro"/>
</dbReference>
<dbReference type="RefSeq" id="WP_051905232.1">
    <property type="nucleotide sequence ID" value="NZ_CP011786.1"/>
</dbReference>
<keyword evidence="2 3" id="KW-0067">ATP-binding</keyword>
<reference evidence="6 7" key="1">
    <citation type="submission" date="2014-03" db="EMBL/GenBank/DDBJ databases">
        <title>Genomics of Bifidobacteria.</title>
        <authorList>
            <person name="Ventura M."/>
            <person name="Milani C."/>
            <person name="Lugli G.A."/>
        </authorList>
    </citation>
    <scope>NUCLEOTIDE SEQUENCE [LARGE SCALE GENOMIC DNA]</scope>
    <source>
        <strain evidence="6 7">DSM 22766</strain>
    </source>
</reference>
<keyword evidence="7" id="KW-1185">Reference proteome</keyword>
<evidence type="ECO:0000259" key="5">
    <source>
        <dbReference type="PROSITE" id="PS50901"/>
    </source>
</evidence>
<gene>
    <name evidence="6" type="ORF">BACT_0574</name>
</gene>
<dbReference type="Proteomes" id="UP000029015">
    <property type="component" value="Unassembled WGS sequence"/>
</dbReference>
<evidence type="ECO:0000256" key="3">
    <source>
        <dbReference type="PROSITE-ProRule" id="PRU00289"/>
    </source>
</evidence>
<evidence type="ECO:0000313" key="6">
    <source>
        <dbReference type="EMBL" id="KFI39873.1"/>
    </source>
</evidence>
<dbReference type="OrthoDB" id="9807790at2"/>
<dbReference type="Pfam" id="PF01580">
    <property type="entry name" value="FtsK_SpoIIIE"/>
    <property type="match status" value="1"/>
</dbReference>
<dbReference type="EMBL" id="JGYK01000001">
    <property type="protein sequence ID" value="KFI39873.1"/>
    <property type="molecule type" value="Genomic_DNA"/>
</dbReference>
<dbReference type="Gene3D" id="3.40.50.300">
    <property type="entry name" value="P-loop containing nucleotide triphosphate hydrolases"/>
    <property type="match status" value="1"/>
</dbReference>
<evidence type="ECO:0000313" key="7">
    <source>
        <dbReference type="Proteomes" id="UP000029015"/>
    </source>
</evidence>
<dbReference type="AlphaFoldDB" id="A0A086Z023"/>
<organism evidence="6 7">
    <name type="scientific">Bifidobacterium actinocoloniiforme DSM 22766</name>
    <dbReference type="NCBI Taxonomy" id="1437605"/>
    <lineage>
        <taxon>Bacteria</taxon>
        <taxon>Bacillati</taxon>
        <taxon>Actinomycetota</taxon>
        <taxon>Actinomycetes</taxon>
        <taxon>Bifidobacteriales</taxon>
        <taxon>Bifidobacteriaceae</taxon>
        <taxon>Bifidobacterium</taxon>
    </lineage>
</organism>
<feature type="region of interest" description="Disordered" evidence="4">
    <location>
        <begin position="77"/>
        <end position="96"/>
    </location>
</feature>
<comment type="caution">
    <text evidence="6">The sequence shown here is derived from an EMBL/GenBank/DDBJ whole genome shotgun (WGS) entry which is preliminary data.</text>
</comment>
<dbReference type="SMART" id="SM00382">
    <property type="entry name" value="AAA"/>
    <property type="match status" value="2"/>
</dbReference>
<keyword evidence="1 3" id="KW-0547">Nucleotide-binding</keyword>
<feature type="domain" description="FtsK" evidence="5">
    <location>
        <begin position="162"/>
        <end position="345"/>
    </location>
</feature>
<dbReference type="GO" id="GO:0005524">
    <property type="term" value="F:ATP binding"/>
    <property type="evidence" value="ECO:0007669"/>
    <property type="project" value="UniProtKB-UniRule"/>
</dbReference>
<dbReference type="InterPro" id="IPR027417">
    <property type="entry name" value="P-loop_NTPase"/>
</dbReference>
<dbReference type="InterPro" id="IPR050206">
    <property type="entry name" value="FtsK/SpoIIIE/SftA"/>
</dbReference>
<dbReference type="SUPFAM" id="SSF52540">
    <property type="entry name" value="P-loop containing nucleoside triphosphate hydrolases"/>
    <property type="match status" value="2"/>
</dbReference>
<dbReference type="PANTHER" id="PTHR22683:SF1">
    <property type="entry name" value="TYPE VII SECRETION SYSTEM PROTEIN ESSC"/>
    <property type="match status" value="1"/>
</dbReference>
<dbReference type="InterPro" id="IPR003593">
    <property type="entry name" value="AAA+_ATPase"/>
</dbReference>
<evidence type="ECO:0000256" key="1">
    <source>
        <dbReference type="ARBA" id="ARBA00022741"/>
    </source>
</evidence>
<dbReference type="STRING" id="1437605.AB656_01470"/>
<evidence type="ECO:0000256" key="4">
    <source>
        <dbReference type="SAM" id="MobiDB-lite"/>
    </source>
</evidence>
<dbReference type="CDD" id="cd01127">
    <property type="entry name" value="TrwB_TraG_TraD_VirD4"/>
    <property type="match status" value="1"/>
</dbReference>
<dbReference type="eggNOG" id="COG1674">
    <property type="taxonomic scope" value="Bacteria"/>
</dbReference>